<keyword evidence="1" id="KW-0732">Signal</keyword>
<keyword evidence="3" id="KW-1185">Reference proteome</keyword>
<evidence type="ECO:0000256" key="1">
    <source>
        <dbReference type="SAM" id="SignalP"/>
    </source>
</evidence>
<dbReference type="Gene3D" id="3.30.565.40">
    <property type="entry name" value="Fervidobacterium nodosum Rt17-B1 like"/>
    <property type="match status" value="1"/>
</dbReference>
<comment type="caution">
    <text evidence="2">The sequence shown here is derived from an EMBL/GenBank/DDBJ whole genome shotgun (WGS) entry which is preliminary data.</text>
</comment>
<protein>
    <recommendedName>
        <fullName evidence="4">DUF3298 domain-containing protein</fullName>
    </recommendedName>
</protein>
<organism evidence="2 3">
    <name type="scientific">Pseudoxanthomonas broegbernensis</name>
    <dbReference type="NCBI Taxonomy" id="83619"/>
    <lineage>
        <taxon>Bacteria</taxon>
        <taxon>Pseudomonadati</taxon>
        <taxon>Pseudomonadota</taxon>
        <taxon>Gammaproteobacteria</taxon>
        <taxon>Lysobacterales</taxon>
        <taxon>Lysobacteraceae</taxon>
        <taxon>Pseudoxanthomonas</taxon>
    </lineage>
</organism>
<feature type="chain" id="PRO_5031009067" description="DUF3298 domain-containing protein" evidence="1">
    <location>
        <begin position="26"/>
        <end position="274"/>
    </location>
</feature>
<dbReference type="EMBL" id="MWIP01000001">
    <property type="protein sequence ID" value="KAF1687942.1"/>
    <property type="molecule type" value="Genomic_DNA"/>
</dbReference>
<dbReference type="Gene3D" id="3.90.640.20">
    <property type="entry name" value="Heat-shock cognate protein, ATPase"/>
    <property type="match status" value="1"/>
</dbReference>
<sequence length="274" mass="29149">MIRTKLPFLVLSVLVLLPSACGRQAEAPAPSIEAPPVAEAAVPEMPAPVSMEDVIEHDPRYVVGISYPPSAAAYPGLASALHAYAAAARAELMQAVEGLDGPPRAPYELSLGFRGLMETPDVVAVAAEGSLYTGGAHGQPLVARFVWLPRHEQMLTSDRLLASPAGWRTIADHAAEQLGTAAHTRAADESLEPGDRQRLLGAALKTIAQGTEPRPENFAQFEPVPAQDGRIAALRFVFAPYQVGPYADGVQYAEVPAAVLLPYLAPDYRELFAQ</sequence>
<gene>
    <name evidence="2" type="ORF">B1992_00435</name>
</gene>
<dbReference type="AlphaFoldDB" id="A0A7V8GPS6"/>
<dbReference type="Proteomes" id="UP000462066">
    <property type="component" value="Unassembled WGS sequence"/>
</dbReference>
<evidence type="ECO:0008006" key="4">
    <source>
        <dbReference type="Google" id="ProtNLM"/>
    </source>
</evidence>
<evidence type="ECO:0000313" key="3">
    <source>
        <dbReference type="Proteomes" id="UP000462066"/>
    </source>
</evidence>
<accession>A0A7V8GPS6</accession>
<feature type="signal peptide" evidence="1">
    <location>
        <begin position="1"/>
        <end position="25"/>
    </location>
</feature>
<dbReference type="InterPro" id="IPR037126">
    <property type="entry name" value="PdaC/RsiV-like_sf"/>
</dbReference>
<name>A0A7V8GPS6_9GAMM</name>
<proteinExistence type="predicted"/>
<dbReference type="RefSeq" id="WP_162309494.1">
    <property type="nucleotide sequence ID" value="NZ_JACHGU010000003.1"/>
</dbReference>
<evidence type="ECO:0000313" key="2">
    <source>
        <dbReference type="EMBL" id="KAF1687942.1"/>
    </source>
</evidence>
<reference evidence="2 3" key="1">
    <citation type="submission" date="2017-10" db="EMBL/GenBank/DDBJ databases">
        <title>Whole genome sequencing of Pseudoxanthomonas broegbernensis DSM 12573(T).</title>
        <authorList>
            <person name="Kumar S."/>
            <person name="Bansal K."/>
            <person name="Kaur A."/>
            <person name="Patil P."/>
            <person name="Sharma S."/>
            <person name="Patil P.B."/>
        </authorList>
    </citation>
    <scope>NUCLEOTIDE SEQUENCE [LARGE SCALE GENOMIC DNA]</scope>
    <source>
        <strain evidence="2 3">DSM 12573</strain>
    </source>
</reference>